<dbReference type="HAMAP" id="MF_00050">
    <property type="entry name" value="EF_Ts"/>
    <property type="match status" value="1"/>
</dbReference>
<feature type="domain" description="Translation elongation factor EFTs/EF1B dimerisation" evidence="7">
    <location>
        <begin position="116"/>
        <end position="298"/>
    </location>
</feature>
<evidence type="ECO:0000313" key="9">
    <source>
        <dbReference type="Proteomes" id="UP000807025"/>
    </source>
</evidence>
<dbReference type="Proteomes" id="UP000807025">
    <property type="component" value="Unassembled WGS sequence"/>
</dbReference>
<keyword evidence="4" id="KW-0809">Transit peptide</keyword>
<dbReference type="AlphaFoldDB" id="A0A9P6A9D2"/>
<dbReference type="SUPFAM" id="SSF46934">
    <property type="entry name" value="UBA-like"/>
    <property type="match status" value="1"/>
</dbReference>
<evidence type="ECO:0000313" key="8">
    <source>
        <dbReference type="EMBL" id="KAF9502332.1"/>
    </source>
</evidence>
<dbReference type="InterPro" id="IPR009060">
    <property type="entry name" value="UBA-like_sf"/>
</dbReference>
<dbReference type="GO" id="GO:0003746">
    <property type="term" value="F:translation elongation factor activity"/>
    <property type="evidence" value="ECO:0007669"/>
    <property type="project" value="UniProtKB-UniRule"/>
</dbReference>
<dbReference type="InterPro" id="IPR014039">
    <property type="entry name" value="Transl_elong_EFTs/EF1B_dimer"/>
</dbReference>
<comment type="caution">
    <text evidence="8">The sequence shown here is derived from an EMBL/GenBank/DDBJ whole genome shotgun (WGS) entry which is preliminary data.</text>
</comment>
<dbReference type="PANTHER" id="PTHR11741:SF0">
    <property type="entry name" value="ELONGATION FACTOR TS, MITOCHONDRIAL"/>
    <property type="match status" value="1"/>
</dbReference>
<dbReference type="OrthoDB" id="277235at2759"/>
<name>A0A9P6A9D2_PLEER</name>
<keyword evidence="9" id="KW-1185">Reference proteome</keyword>
<protein>
    <recommendedName>
        <fullName evidence="6">Elongation factor Ts, mitochondrial</fullName>
        <shortName evidence="6">EF-Ts</shortName>
        <shortName evidence="6">EF-TsMt</shortName>
    </recommendedName>
</protein>
<organism evidence="8 9">
    <name type="scientific">Pleurotus eryngii</name>
    <name type="common">Boletus of the steppes</name>
    <dbReference type="NCBI Taxonomy" id="5323"/>
    <lineage>
        <taxon>Eukaryota</taxon>
        <taxon>Fungi</taxon>
        <taxon>Dikarya</taxon>
        <taxon>Basidiomycota</taxon>
        <taxon>Agaricomycotina</taxon>
        <taxon>Agaricomycetes</taxon>
        <taxon>Agaricomycetidae</taxon>
        <taxon>Agaricales</taxon>
        <taxon>Pleurotineae</taxon>
        <taxon>Pleurotaceae</taxon>
        <taxon>Pleurotus</taxon>
    </lineage>
</organism>
<evidence type="ECO:0000256" key="2">
    <source>
        <dbReference type="ARBA" id="ARBA00022768"/>
    </source>
</evidence>
<keyword evidence="2 6" id="KW-0251">Elongation factor</keyword>
<proteinExistence type="inferred from homology"/>
<reference evidence="8" key="1">
    <citation type="submission" date="2020-11" db="EMBL/GenBank/DDBJ databases">
        <authorList>
            <consortium name="DOE Joint Genome Institute"/>
            <person name="Ahrendt S."/>
            <person name="Riley R."/>
            <person name="Andreopoulos W."/>
            <person name="Labutti K."/>
            <person name="Pangilinan J."/>
            <person name="Ruiz-Duenas F.J."/>
            <person name="Barrasa J.M."/>
            <person name="Sanchez-Garcia M."/>
            <person name="Camarero S."/>
            <person name="Miyauchi S."/>
            <person name="Serrano A."/>
            <person name="Linde D."/>
            <person name="Babiker R."/>
            <person name="Drula E."/>
            <person name="Ayuso-Fernandez I."/>
            <person name="Pacheco R."/>
            <person name="Padilla G."/>
            <person name="Ferreira P."/>
            <person name="Barriuso J."/>
            <person name="Kellner H."/>
            <person name="Castanera R."/>
            <person name="Alfaro M."/>
            <person name="Ramirez L."/>
            <person name="Pisabarro A.G."/>
            <person name="Kuo A."/>
            <person name="Tritt A."/>
            <person name="Lipzen A."/>
            <person name="He G."/>
            <person name="Yan M."/>
            <person name="Ng V."/>
            <person name="Cullen D."/>
            <person name="Martin F."/>
            <person name="Rosso M.-N."/>
            <person name="Henrissat B."/>
            <person name="Hibbett D."/>
            <person name="Martinez A.T."/>
            <person name="Grigoriev I.V."/>
        </authorList>
    </citation>
    <scope>NUCLEOTIDE SEQUENCE</scope>
    <source>
        <strain evidence="8">ATCC 90797</strain>
    </source>
</reference>
<dbReference type="Gene3D" id="3.30.479.20">
    <property type="entry name" value="Elongation factor Ts, dimerisation domain"/>
    <property type="match status" value="2"/>
</dbReference>
<dbReference type="GO" id="GO:0005739">
    <property type="term" value="C:mitochondrion"/>
    <property type="evidence" value="ECO:0007669"/>
    <property type="project" value="UniProtKB-SubCell"/>
</dbReference>
<accession>A0A9P6A9D2</accession>
<evidence type="ECO:0000256" key="4">
    <source>
        <dbReference type="ARBA" id="ARBA00022946"/>
    </source>
</evidence>
<dbReference type="GO" id="GO:0070125">
    <property type="term" value="P:mitochondrial translational elongation"/>
    <property type="evidence" value="ECO:0007669"/>
    <property type="project" value="TreeGrafter"/>
</dbReference>
<comment type="subcellular location">
    <subcellularLocation>
        <location evidence="6">Mitochondrion</location>
    </subcellularLocation>
</comment>
<dbReference type="InterPro" id="IPR036402">
    <property type="entry name" value="EF-Ts_dimer_sf"/>
</dbReference>
<keyword evidence="5 6" id="KW-0496">Mitochondrion</keyword>
<dbReference type="EMBL" id="MU154521">
    <property type="protein sequence ID" value="KAF9502332.1"/>
    <property type="molecule type" value="Genomic_DNA"/>
</dbReference>
<dbReference type="InterPro" id="IPR018101">
    <property type="entry name" value="Transl_elong_Ts_CS"/>
</dbReference>
<evidence type="ECO:0000256" key="1">
    <source>
        <dbReference type="ARBA" id="ARBA00005532"/>
    </source>
</evidence>
<evidence type="ECO:0000256" key="6">
    <source>
        <dbReference type="HAMAP-Rule" id="MF_03135"/>
    </source>
</evidence>
<comment type="function">
    <text evidence="6">Associates with the EF-Tu.GDP complex and induces the exchange of GDP to GTP. It remains bound to the aminoacyl-tRNA.EF-Tu.GTP complex up to the GTP hydrolysis stage on the ribosome.</text>
</comment>
<dbReference type="Pfam" id="PF00889">
    <property type="entry name" value="EF_TS"/>
    <property type="match status" value="1"/>
</dbReference>
<keyword evidence="3 6" id="KW-0648">Protein biosynthesis</keyword>
<evidence type="ECO:0000256" key="3">
    <source>
        <dbReference type="ARBA" id="ARBA00022917"/>
    </source>
</evidence>
<comment type="similarity">
    <text evidence="1 6">Belongs to the EF-Ts family.</text>
</comment>
<dbReference type="Gene3D" id="1.10.8.10">
    <property type="entry name" value="DNA helicase RuvA subunit, C-terminal domain"/>
    <property type="match status" value="1"/>
</dbReference>
<evidence type="ECO:0000256" key="5">
    <source>
        <dbReference type="ARBA" id="ARBA00023128"/>
    </source>
</evidence>
<dbReference type="SUPFAM" id="SSF54713">
    <property type="entry name" value="Elongation factor Ts (EF-Ts), dimerisation domain"/>
    <property type="match status" value="1"/>
</dbReference>
<evidence type="ECO:0000259" key="7">
    <source>
        <dbReference type="Pfam" id="PF00889"/>
    </source>
</evidence>
<gene>
    <name evidence="6" type="primary">TSF1</name>
    <name evidence="8" type="ORF">BDN71DRAFT_1437901</name>
</gene>
<dbReference type="PANTHER" id="PTHR11741">
    <property type="entry name" value="ELONGATION FACTOR TS"/>
    <property type="match status" value="1"/>
</dbReference>
<dbReference type="PROSITE" id="PS01127">
    <property type="entry name" value="EF_TS_2"/>
    <property type="match status" value="1"/>
</dbReference>
<sequence length="354" mass="38566">MLSFNAARYQYRALNYLSLGQFSRAYSTRGGAPSTAKLVAEIRKLTTVSISKARDALAASNNDVKAALQWIDNDSASSGAKKAAKVAGRPTSEGVICTSLLSNGNIKPGMDGRLTASMIELNCETDFVARNQLFGQLAADIAHTATFLVDNTKALFREWEMDQIQSAPLISSSPDQPFLASNPVSVADAIRDTIAKVGENISLRRVVTVGHSALPFEEPSFGLRLASYTHGAANPEFPRQGRIGTLAMLALKSPKLPQFLGKPEFLEELEVLERSIAKQIVGFPTLSVKEGEDDDTVLYKQEFLMLRGKYNGLPVQQALRAWATEQGLITEQEMSGVEVLEFFKWTVGESWGDA</sequence>
<dbReference type="InterPro" id="IPR001816">
    <property type="entry name" value="Transl_elong_EFTs/EF1B"/>
</dbReference>